<dbReference type="InterPro" id="IPR025668">
    <property type="entry name" value="Tnp_DDE_dom"/>
</dbReference>
<dbReference type="NCBIfam" id="NF033539">
    <property type="entry name" value="transpos_IS1380"/>
    <property type="match status" value="1"/>
</dbReference>
<reference evidence="2 3" key="1">
    <citation type="submission" date="2017-02" db="EMBL/GenBank/DDBJ databases">
        <title>Genome sequence of Microcystis aeruginosa KW.</title>
        <authorList>
            <person name="Oh H.-M."/>
            <person name="Ahn C.-Y."/>
            <person name="Jeong H."/>
            <person name="Srivastava A."/>
            <person name="Lee H.-G."/>
            <person name="Kang S.-R."/>
        </authorList>
    </citation>
    <scope>NUCLEOTIDE SEQUENCE [LARGE SCALE GENOMIC DNA]</scope>
    <source>
        <strain evidence="2 3">KW</strain>
    </source>
</reference>
<evidence type="ECO:0000259" key="1">
    <source>
        <dbReference type="Pfam" id="PF13701"/>
    </source>
</evidence>
<dbReference type="AlphaFoldDB" id="A0A1V4BUG5"/>
<dbReference type="EMBL" id="MVGR01000004">
    <property type="protein sequence ID" value="OPF17859.1"/>
    <property type="molecule type" value="Genomic_DNA"/>
</dbReference>
<protein>
    <submittedName>
        <fullName evidence="2">IS1380 family transposase</fullName>
    </submittedName>
</protein>
<evidence type="ECO:0000313" key="2">
    <source>
        <dbReference type="EMBL" id="OPF17859.1"/>
    </source>
</evidence>
<feature type="domain" description="Transposase DDE" evidence="1">
    <location>
        <begin position="17"/>
        <end position="489"/>
    </location>
</feature>
<dbReference type="Pfam" id="PF13701">
    <property type="entry name" value="DDE_Tnp_1_4"/>
    <property type="match status" value="1"/>
</dbReference>
<accession>A0A1V4BUG5</accession>
<proteinExistence type="predicted"/>
<name>A0A1V4BUG5_MICAE</name>
<sequence>MTPSSDQSRLNQLNFGKLNGRQVIANFEGGKITSDAGIILMAELDQKLKITARFAECFRDYRNSSYLDYSVHELLAQRVYGIVLGYEDVNDHDKLRHDPALAIALKKLNFIDSAQANLAGKSTINRLEYCPETVINQENSRYHKIEPNPKEIEKAFVDIFLESYKKPPKQIILDMDVTDDQVHGNQEGAFFNTYYKGVCYAPLYIFCEHHLLVAKLRSSHVDPAGGALEELPRIIGIIREKWSDTQILVRGDSAYSREDIMKFCESQAGVDYVLAMATNSQLKLRATDVIEKAKADYEQRLQPVTELMETLFSPDEELGELAKLVPESTWYRSLCYQTQKSWSRSRRVVTKVCPGSEGVKIRHVVTSLPASKIPPSKLYTEKYCPRGERSNRIKEQQLDLFADRTSTQTFESNQLRLWLSSMAYVLMQAFRQNCLAKTSCAKATVGTIRLNFLKLGARITVSVRRILIAIASSCPYQDILAIAYSRIQAIAGTG</sequence>
<dbReference type="RefSeq" id="WP_079208888.1">
    <property type="nucleotide sequence ID" value="NZ_MVGR01000004.1"/>
</dbReference>
<organism evidence="2 3">
    <name type="scientific">Microcystis aeruginosa KW</name>
    <dbReference type="NCBI Taxonomy" id="1960155"/>
    <lineage>
        <taxon>Bacteria</taxon>
        <taxon>Bacillati</taxon>
        <taxon>Cyanobacteriota</taxon>
        <taxon>Cyanophyceae</taxon>
        <taxon>Oscillatoriophycideae</taxon>
        <taxon>Chroococcales</taxon>
        <taxon>Microcystaceae</taxon>
        <taxon>Microcystis</taxon>
    </lineage>
</organism>
<dbReference type="Proteomes" id="UP000189835">
    <property type="component" value="Unassembled WGS sequence"/>
</dbReference>
<comment type="caution">
    <text evidence="2">The sequence shown here is derived from an EMBL/GenBank/DDBJ whole genome shotgun (WGS) entry which is preliminary data.</text>
</comment>
<gene>
    <name evidence="2" type="ORF">B1L04_18495</name>
</gene>
<dbReference type="InterPro" id="IPR047960">
    <property type="entry name" value="Transpos_IS1380"/>
</dbReference>
<evidence type="ECO:0000313" key="3">
    <source>
        <dbReference type="Proteomes" id="UP000189835"/>
    </source>
</evidence>